<comment type="caution">
    <text evidence="6">The sequence shown here is derived from an EMBL/GenBank/DDBJ whole genome shotgun (WGS) entry which is preliminary data.</text>
</comment>
<keyword evidence="3 5" id="KW-1133">Transmembrane helix</keyword>
<dbReference type="InterPro" id="IPR023352">
    <property type="entry name" value="MAPEG-like_dom_sf"/>
</dbReference>
<name>A0A9W6LQS5_9HYPH</name>
<feature type="transmembrane region" description="Helical" evidence="5">
    <location>
        <begin position="72"/>
        <end position="91"/>
    </location>
</feature>
<evidence type="ECO:0000256" key="3">
    <source>
        <dbReference type="ARBA" id="ARBA00022989"/>
    </source>
</evidence>
<evidence type="ECO:0000313" key="7">
    <source>
        <dbReference type="Proteomes" id="UP001144323"/>
    </source>
</evidence>
<evidence type="ECO:0008006" key="8">
    <source>
        <dbReference type="Google" id="ProtNLM"/>
    </source>
</evidence>
<evidence type="ECO:0000256" key="5">
    <source>
        <dbReference type="SAM" id="Phobius"/>
    </source>
</evidence>
<dbReference type="InterPro" id="IPR001129">
    <property type="entry name" value="Membr-assoc_MAPEG"/>
</dbReference>
<gene>
    <name evidence="6" type="ORF">LMG27198_06790</name>
</gene>
<feature type="transmembrane region" description="Helical" evidence="5">
    <location>
        <begin position="6"/>
        <end position="22"/>
    </location>
</feature>
<protein>
    <recommendedName>
        <fullName evidence="8">Glutathione metabolism protein</fullName>
    </recommendedName>
</protein>
<proteinExistence type="predicted"/>
<comment type="subcellular location">
    <subcellularLocation>
        <location evidence="1">Membrane</location>
    </subcellularLocation>
</comment>
<dbReference type="Gene3D" id="1.20.120.550">
    <property type="entry name" value="Membrane associated eicosanoid/glutathione metabolism-like domain"/>
    <property type="match status" value="1"/>
</dbReference>
<sequence length="129" mass="14140">MLTAVFASVLALFYIYLSLRTIRLRRGKRIALGAGGDSQMERAIRVHSNFAEYVPLSLLLILMLELQSANKALVGFLGFLLLLGRCVHAYGVSQEAEDFRFRVGGMMLTFASLALASLANLAVFVMGSH</sequence>
<dbReference type="AlphaFoldDB" id="A0A9W6LQS5"/>
<dbReference type="PANTHER" id="PTHR35814:SF1">
    <property type="entry name" value="GLUTATHIONE S-TRANSFERASE-RELATED"/>
    <property type="match status" value="1"/>
</dbReference>
<dbReference type="GO" id="GO:0016020">
    <property type="term" value="C:membrane"/>
    <property type="evidence" value="ECO:0007669"/>
    <property type="project" value="UniProtKB-SubCell"/>
</dbReference>
<feature type="transmembrane region" description="Helical" evidence="5">
    <location>
        <begin position="103"/>
        <end position="126"/>
    </location>
</feature>
<dbReference type="PANTHER" id="PTHR35814">
    <property type="match status" value="1"/>
</dbReference>
<dbReference type="Pfam" id="PF01124">
    <property type="entry name" value="MAPEG"/>
    <property type="match status" value="1"/>
</dbReference>
<dbReference type="EMBL" id="BSEC01000001">
    <property type="protein sequence ID" value="GLI91687.1"/>
    <property type="molecule type" value="Genomic_DNA"/>
</dbReference>
<evidence type="ECO:0000256" key="1">
    <source>
        <dbReference type="ARBA" id="ARBA00004370"/>
    </source>
</evidence>
<evidence type="ECO:0000256" key="2">
    <source>
        <dbReference type="ARBA" id="ARBA00022692"/>
    </source>
</evidence>
<dbReference type="Proteomes" id="UP001144323">
    <property type="component" value="Unassembled WGS sequence"/>
</dbReference>
<dbReference type="SUPFAM" id="SSF161084">
    <property type="entry name" value="MAPEG domain-like"/>
    <property type="match status" value="1"/>
</dbReference>
<organism evidence="6 7">
    <name type="scientific">Methylocystis echinoides</name>
    <dbReference type="NCBI Taxonomy" id="29468"/>
    <lineage>
        <taxon>Bacteria</taxon>
        <taxon>Pseudomonadati</taxon>
        <taxon>Pseudomonadota</taxon>
        <taxon>Alphaproteobacteria</taxon>
        <taxon>Hyphomicrobiales</taxon>
        <taxon>Methylocystaceae</taxon>
        <taxon>Methylocystis</taxon>
    </lineage>
</organism>
<keyword evidence="2 5" id="KW-0812">Transmembrane</keyword>
<evidence type="ECO:0000256" key="4">
    <source>
        <dbReference type="ARBA" id="ARBA00023136"/>
    </source>
</evidence>
<keyword evidence="7" id="KW-1185">Reference proteome</keyword>
<evidence type="ECO:0000313" key="6">
    <source>
        <dbReference type="EMBL" id="GLI91687.1"/>
    </source>
</evidence>
<keyword evidence="4 5" id="KW-0472">Membrane</keyword>
<dbReference type="RefSeq" id="WP_281800459.1">
    <property type="nucleotide sequence ID" value="NZ_BSEC01000001.1"/>
</dbReference>
<reference evidence="6" key="1">
    <citation type="journal article" date="2023" name="Int. J. Syst. Evol. Microbiol.">
        <title>Methylocystis iwaonis sp. nov., a type II methane-oxidizing bacterium from surface soil of a rice paddy field in Japan, and emended description of the genus Methylocystis (ex Whittenbury et al. 1970) Bowman et al. 1993.</title>
        <authorList>
            <person name="Kaise H."/>
            <person name="Sawadogo J.B."/>
            <person name="Alam M.S."/>
            <person name="Ueno C."/>
            <person name="Dianou D."/>
            <person name="Shinjo R."/>
            <person name="Asakawa S."/>
        </authorList>
    </citation>
    <scope>NUCLEOTIDE SEQUENCE</scope>
    <source>
        <strain evidence="6">LMG27198</strain>
    </source>
</reference>
<accession>A0A9W6LQS5</accession>